<dbReference type="InterPro" id="IPR008979">
    <property type="entry name" value="Galactose-bd-like_sf"/>
</dbReference>
<evidence type="ECO:0000256" key="4">
    <source>
        <dbReference type="ARBA" id="ARBA00022438"/>
    </source>
</evidence>
<dbReference type="GO" id="GO:0008239">
    <property type="term" value="F:dipeptidyl-peptidase activity"/>
    <property type="evidence" value="ECO:0007669"/>
    <property type="project" value="UniProtKB-EC"/>
</dbReference>
<keyword evidence="12" id="KW-1185">Reference proteome</keyword>
<evidence type="ECO:0000313" key="12">
    <source>
        <dbReference type="Proteomes" id="UP000023435"/>
    </source>
</evidence>
<dbReference type="Pfam" id="PF02129">
    <property type="entry name" value="Peptidase_S15"/>
    <property type="match status" value="1"/>
</dbReference>
<evidence type="ECO:0000256" key="7">
    <source>
        <dbReference type="ARBA" id="ARBA00022825"/>
    </source>
</evidence>
<feature type="signal peptide" evidence="9">
    <location>
        <begin position="1"/>
        <end position="22"/>
    </location>
</feature>
<evidence type="ECO:0000256" key="2">
    <source>
        <dbReference type="ARBA" id="ARBA00010819"/>
    </source>
</evidence>
<dbReference type="GO" id="GO:0008236">
    <property type="term" value="F:serine-type peptidase activity"/>
    <property type="evidence" value="ECO:0007669"/>
    <property type="project" value="UniProtKB-KW"/>
</dbReference>
<sequence>MRLLPSLALLISLTAAVVPARADTLAVVRDGRTQPQYSYADAIREVVHVETSVDSDGDGRRDRVAVFVTRPRQSDGAHKVAVILEASPYFGGLIEAPHHPTEIVDQPRLSPWTPPTHAKPVVDYARSNYDNYFVARGYAVVAASSLGTGDSEGCPSLTGPDEIEAMKAVVDWLTGRARATYGDGRAARAEWSTGAVAMVGNAYNATLALGVAQTGVGGLKTVVANVVTSNWYDYYRANGGVVEPDGFPGEDADLHAKVVLTRARPSQCAAAIASIEQRMDRVSGDYNGFWAQRDFTRHIDRLRRHGISVFQIAGLSDWNARTSQFAQLWDALGRHRVDRRLWLYQAGHADILNVRRQAWLDAVQAWLDHALYGVDSGTQAWPQVQLETAPGQWQPYPQWPRPGARAATWQLHAQADADSAHALRRAPDHRSGAQAEERAFVDAPSRKTAELIAHPDRDDPNRLMFLSEPLADDAQLSGTAQVSVQAALDGPSPYLTALLVDYGEDTRVTGFAATAQTWCFGDSLPNNSGCRPIYAYTTAPTPYQVVTRGWIDVRNRHGRERSEAIRAGESYALRWALQPGDYRFKAGHRIGLVLLSSDPGYTLRYRPGTRVSVRLDASSLSLPLVEPEVPSRSTPTAAR</sequence>
<feature type="domain" description="Xaa-Pro dipeptidyl-peptidase C-terminal" evidence="10">
    <location>
        <begin position="364"/>
        <end position="623"/>
    </location>
</feature>
<gene>
    <name evidence="11" type="ORF">AZ78_5064</name>
</gene>
<dbReference type="RefSeq" id="WP_051547451.1">
    <property type="nucleotide sequence ID" value="NZ_JAJA02000002.1"/>
</dbReference>
<keyword evidence="6 11" id="KW-0378">Hydrolase</keyword>
<comment type="caution">
    <text evidence="11">The sequence shown here is derived from an EMBL/GenBank/DDBJ whole genome shotgun (WGS) entry which is preliminary data.</text>
</comment>
<evidence type="ECO:0000256" key="6">
    <source>
        <dbReference type="ARBA" id="ARBA00022801"/>
    </source>
</evidence>
<name>A0A108U4H9_9GAMM</name>
<evidence type="ECO:0000256" key="5">
    <source>
        <dbReference type="ARBA" id="ARBA00022670"/>
    </source>
</evidence>
<dbReference type="PRINTS" id="PR00923">
    <property type="entry name" value="LACTOPTASE"/>
</dbReference>
<dbReference type="InterPro" id="IPR029058">
    <property type="entry name" value="AB_hydrolase_fold"/>
</dbReference>
<dbReference type="InterPro" id="IPR005674">
    <property type="entry name" value="CocE/Ser_esterase"/>
</dbReference>
<dbReference type="Proteomes" id="UP000023435">
    <property type="component" value="Unassembled WGS sequence"/>
</dbReference>
<reference evidence="11 12" key="1">
    <citation type="journal article" date="2014" name="Genome Announc.">
        <title>Draft Genome Sequence of Lysobacter capsici AZ78, a Bacterium Antagonistic to Plant-Pathogenic Oomycetes.</title>
        <authorList>
            <person name="Puopolo G."/>
            <person name="Sonego P."/>
            <person name="Engelen K."/>
            <person name="Pertot I."/>
        </authorList>
    </citation>
    <scope>NUCLEOTIDE SEQUENCE [LARGE SCALE GENOMIC DNA]</scope>
    <source>
        <strain evidence="11 12">AZ78</strain>
    </source>
</reference>
<dbReference type="Gene3D" id="1.10.246.70">
    <property type="match status" value="1"/>
</dbReference>
<organism evidence="11 12">
    <name type="scientific">Lysobacter capsici AZ78</name>
    <dbReference type="NCBI Taxonomy" id="1444315"/>
    <lineage>
        <taxon>Bacteria</taxon>
        <taxon>Pseudomonadati</taxon>
        <taxon>Pseudomonadota</taxon>
        <taxon>Gammaproteobacteria</taxon>
        <taxon>Lysobacterales</taxon>
        <taxon>Lysobacteraceae</taxon>
        <taxon>Lysobacter</taxon>
    </lineage>
</organism>
<dbReference type="EMBL" id="JAJA02000002">
    <property type="protein sequence ID" value="KWS02397.1"/>
    <property type="molecule type" value="Genomic_DNA"/>
</dbReference>
<dbReference type="NCBIfam" id="TIGR00976">
    <property type="entry name" value="CocE_NonD"/>
    <property type="match status" value="1"/>
</dbReference>
<dbReference type="GO" id="GO:0006508">
    <property type="term" value="P:proteolysis"/>
    <property type="evidence" value="ECO:0007669"/>
    <property type="project" value="UniProtKB-KW"/>
</dbReference>
<evidence type="ECO:0000256" key="8">
    <source>
        <dbReference type="ARBA" id="ARBA00030045"/>
    </source>
</evidence>
<comment type="catalytic activity">
    <reaction evidence="1">
        <text>Hydrolyzes Xaa-Pro-|- bonds to release unblocked, N-terminal dipeptides from substrates including Ala-Pro-|-p-nitroanilide and (sequentially) Tyr-Pro-|-Phe-Pro-|-Gly-Pro-|-Ile.</text>
        <dbReference type="EC" id="3.4.14.11"/>
    </reaction>
</comment>
<feature type="chain" id="PRO_5007131490" description="Xaa-Pro dipeptidyl-peptidase" evidence="9">
    <location>
        <begin position="23"/>
        <end position="639"/>
    </location>
</feature>
<dbReference type="GO" id="GO:0004177">
    <property type="term" value="F:aminopeptidase activity"/>
    <property type="evidence" value="ECO:0007669"/>
    <property type="project" value="UniProtKB-KW"/>
</dbReference>
<dbReference type="SMART" id="SM00939">
    <property type="entry name" value="PepX_C"/>
    <property type="match status" value="1"/>
</dbReference>
<dbReference type="InterPro" id="IPR013736">
    <property type="entry name" value="Xaa-Pro_dipept_C"/>
</dbReference>
<dbReference type="Gene3D" id="3.40.50.1820">
    <property type="entry name" value="alpha/beta hydrolase"/>
    <property type="match status" value="1"/>
</dbReference>
<keyword evidence="5" id="KW-0645">Protease</keyword>
<dbReference type="Gene3D" id="2.60.120.260">
    <property type="entry name" value="Galactose-binding domain-like"/>
    <property type="match status" value="1"/>
</dbReference>
<dbReference type="InterPro" id="IPR000383">
    <property type="entry name" value="Xaa-Pro-like_dom"/>
</dbReference>
<dbReference type="EC" id="3.4.14.11" evidence="3"/>
<evidence type="ECO:0000256" key="9">
    <source>
        <dbReference type="SAM" id="SignalP"/>
    </source>
</evidence>
<dbReference type="Pfam" id="PF08530">
    <property type="entry name" value="PepX_C"/>
    <property type="match status" value="1"/>
</dbReference>
<dbReference type="OrthoDB" id="9806163at2"/>
<dbReference type="AlphaFoldDB" id="A0A108U4H9"/>
<evidence type="ECO:0000313" key="11">
    <source>
        <dbReference type="EMBL" id="KWS02397.1"/>
    </source>
</evidence>
<protein>
    <recommendedName>
        <fullName evidence="3">Xaa-Pro dipeptidyl-peptidase</fullName>
        <ecNumber evidence="3">3.4.14.11</ecNumber>
    </recommendedName>
    <alternativeName>
        <fullName evidence="8">X-prolyl-dipeptidyl aminopeptidase</fullName>
    </alternativeName>
</protein>
<comment type="similarity">
    <text evidence="2">Belongs to the peptidase S15 family.</text>
</comment>
<proteinExistence type="inferred from homology"/>
<keyword evidence="7" id="KW-0720">Serine protease</keyword>
<dbReference type="SUPFAM" id="SSF49785">
    <property type="entry name" value="Galactose-binding domain-like"/>
    <property type="match status" value="1"/>
</dbReference>
<evidence type="ECO:0000256" key="1">
    <source>
        <dbReference type="ARBA" id="ARBA00000123"/>
    </source>
</evidence>
<evidence type="ECO:0000256" key="3">
    <source>
        <dbReference type="ARBA" id="ARBA00012463"/>
    </source>
</evidence>
<dbReference type="SUPFAM" id="SSF53474">
    <property type="entry name" value="alpha/beta-Hydrolases"/>
    <property type="match status" value="1"/>
</dbReference>
<keyword evidence="4 11" id="KW-0031">Aminopeptidase</keyword>
<keyword evidence="9" id="KW-0732">Signal</keyword>
<accession>A0A108U4H9</accession>
<dbReference type="InterPro" id="IPR008252">
    <property type="entry name" value="Pept_S15_Xpro"/>
</dbReference>
<evidence type="ECO:0000259" key="10">
    <source>
        <dbReference type="SMART" id="SM00939"/>
    </source>
</evidence>